<keyword evidence="1" id="KW-0472">Membrane</keyword>
<protein>
    <submittedName>
        <fullName evidence="2">Uncharacterized protein</fullName>
    </submittedName>
</protein>
<evidence type="ECO:0000313" key="3">
    <source>
        <dbReference type="Proteomes" id="UP000678374"/>
    </source>
</evidence>
<keyword evidence="1" id="KW-1133">Transmembrane helix</keyword>
<reference evidence="2" key="1">
    <citation type="submission" date="2021-04" db="EMBL/GenBank/DDBJ databases">
        <title>The genome sequence of Ideonella sp. 4Y11.</title>
        <authorList>
            <person name="Liu Y."/>
        </authorList>
    </citation>
    <scope>NUCLEOTIDE SEQUENCE</scope>
    <source>
        <strain evidence="2">4Y11</strain>
    </source>
</reference>
<comment type="caution">
    <text evidence="2">The sequence shown here is derived from an EMBL/GenBank/DDBJ whole genome shotgun (WGS) entry which is preliminary data.</text>
</comment>
<organism evidence="2 3">
    <name type="scientific">Ideonella aquatica</name>
    <dbReference type="NCBI Taxonomy" id="2824119"/>
    <lineage>
        <taxon>Bacteria</taxon>
        <taxon>Pseudomonadati</taxon>
        <taxon>Pseudomonadota</taxon>
        <taxon>Betaproteobacteria</taxon>
        <taxon>Burkholderiales</taxon>
        <taxon>Sphaerotilaceae</taxon>
        <taxon>Ideonella</taxon>
    </lineage>
</organism>
<dbReference type="RefSeq" id="WP_210802718.1">
    <property type="nucleotide sequence ID" value="NZ_JAGQDE010000011.1"/>
</dbReference>
<dbReference type="Proteomes" id="UP000678374">
    <property type="component" value="Unassembled WGS sequence"/>
</dbReference>
<keyword evidence="3" id="KW-1185">Reference proteome</keyword>
<evidence type="ECO:0000313" key="2">
    <source>
        <dbReference type="EMBL" id="MBQ0960044.1"/>
    </source>
</evidence>
<feature type="transmembrane region" description="Helical" evidence="1">
    <location>
        <begin position="44"/>
        <end position="65"/>
    </location>
</feature>
<gene>
    <name evidence="2" type="ORF">KAK06_13910</name>
</gene>
<dbReference type="AlphaFoldDB" id="A0A941BLS8"/>
<feature type="transmembrane region" description="Helical" evidence="1">
    <location>
        <begin position="7"/>
        <end position="32"/>
    </location>
</feature>
<sequence>MFGLIKFFWYLLLIVATCGFGLCGATWVGIGIRDLLRGHTGGELGGAWAALSFGSIALGLAWGAYKFATIFNNSDHDDTDAP</sequence>
<proteinExistence type="predicted"/>
<dbReference type="EMBL" id="JAGQDE010000011">
    <property type="protein sequence ID" value="MBQ0960044.1"/>
    <property type="molecule type" value="Genomic_DNA"/>
</dbReference>
<accession>A0A941BLS8</accession>
<evidence type="ECO:0000256" key="1">
    <source>
        <dbReference type="SAM" id="Phobius"/>
    </source>
</evidence>
<name>A0A941BLS8_9BURK</name>
<keyword evidence="1" id="KW-0812">Transmembrane</keyword>